<dbReference type="EMBL" id="CP092365">
    <property type="protein sequence ID" value="ULN52963.1"/>
    <property type="molecule type" value="Genomic_DNA"/>
</dbReference>
<evidence type="ECO:0000313" key="3">
    <source>
        <dbReference type="Proteomes" id="UP001055200"/>
    </source>
</evidence>
<protein>
    <recommendedName>
        <fullName evidence="4">DUF4214 domain-containing protein</fullName>
    </recommendedName>
</protein>
<dbReference type="Proteomes" id="UP001055200">
    <property type="component" value="Chromosome"/>
</dbReference>
<feature type="compositionally biased region" description="Low complexity" evidence="1">
    <location>
        <begin position="152"/>
        <end position="163"/>
    </location>
</feature>
<feature type="region of interest" description="Disordered" evidence="1">
    <location>
        <begin position="190"/>
        <end position="251"/>
    </location>
</feature>
<evidence type="ECO:0008006" key="4">
    <source>
        <dbReference type="Google" id="ProtNLM"/>
    </source>
</evidence>
<dbReference type="RefSeq" id="WP_240171222.1">
    <property type="nucleotide sequence ID" value="NZ_CP092365.1"/>
</dbReference>
<feature type="compositionally biased region" description="Gly residues" evidence="1">
    <location>
        <begin position="164"/>
        <end position="175"/>
    </location>
</feature>
<evidence type="ECO:0000313" key="2">
    <source>
        <dbReference type="EMBL" id="ULN52963.1"/>
    </source>
</evidence>
<sequence length="251" mass="25449">MTSGIEQASQELYRRYFSQFGTNPLDGGGFRFLAELARLDKSDVEGIRRWVTALNFSTRVVPAYLRATASDTVPLNNAAWAADRAAEATDASARINIAGADRVAAISRREAAEIAAVPDPDSPAGQAAVLAIIEKYQNEAAQVMTRSAAAQQQAGQQAASSGSGATGSSGGGPGEIGRLLSSLLGSLTGAGDSGQGAGNPLGSALGGMPLNSMLGSSPDPDGLSPFEAGFEGDDDAGFDGDDTPVADPTNV</sequence>
<feature type="compositionally biased region" description="Acidic residues" evidence="1">
    <location>
        <begin position="230"/>
        <end position="244"/>
    </location>
</feature>
<name>A0ABY3U264_9MYCO</name>
<gene>
    <name evidence="2" type="ORF">MIU77_00790</name>
</gene>
<feature type="region of interest" description="Disordered" evidence="1">
    <location>
        <begin position="152"/>
        <end position="178"/>
    </location>
</feature>
<evidence type="ECO:0000256" key="1">
    <source>
        <dbReference type="SAM" id="MobiDB-lite"/>
    </source>
</evidence>
<reference evidence="2" key="1">
    <citation type="submission" date="2022-08" db="EMBL/GenBank/DDBJ databases">
        <title>Complete genome sequence of 14 non-tuberculosis mycobacteria type-strains.</title>
        <authorList>
            <person name="Igarashi Y."/>
            <person name="Osugi A."/>
            <person name="Mitarai S."/>
        </authorList>
    </citation>
    <scope>NUCLEOTIDE SEQUENCE</scope>
    <source>
        <strain evidence="2">DSM 45575</strain>
    </source>
</reference>
<organism evidence="2 3">
    <name type="scientific">Mycolicibacillus parakoreensis</name>
    <dbReference type="NCBI Taxonomy" id="1069221"/>
    <lineage>
        <taxon>Bacteria</taxon>
        <taxon>Bacillati</taxon>
        <taxon>Actinomycetota</taxon>
        <taxon>Actinomycetes</taxon>
        <taxon>Mycobacteriales</taxon>
        <taxon>Mycobacteriaceae</taxon>
        <taxon>Mycolicibacillus</taxon>
    </lineage>
</organism>
<keyword evidence="3" id="KW-1185">Reference proteome</keyword>
<accession>A0ABY3U264</accession>
<proteinExistence type="predicted"/>